<dbReference type="PANTHER" id="PTHR43284">
    <property type="entry name" value="ASPARAGINE SYNTHETASE (GLUTAMINE-HYDROLYZING)"/>
    <property type="match status" value="1"/>
</dbReference>
<accession>A0ABY7BI22</accession>
<dbReference type="InterPro" id="IPR001962">
    <property type="entry name" value="Asn_synthase"/>
</dbReference>
<dbReference type="PANTHER" id="PTHR43284:SF1">
    <property type="entry name" value="ASPARAGINE SYNTHETASE"/>
    <property type="match status" value="1"/>
</dbReference>
<keyword evidence="3" id="KW-0028">Amino-acid biosynthesis</keyword>
<dbReference type="CDD" id="cd01991">
    <property type="entry name" value="Asn_synthase_B_C"/>
    <property type="match status" value="1"/>
</dbReference>
<dbReference type="InterPro" id="IPR051786">
    <property type="entry name" value="ASN_synthetase/amidase"/>
</dbReference>
<name>A0ABY7BI22_9FIRM</name>
<keyword evidence="3" id="KW-0061">Asparagine biosynthesis</keyword>
<dbReference type="EC" id="6.3.5.4" evidence="2"/>
<evidence type="ECO:0000256" key="4">
    <source>
        <dbReference type="ARBA" id="ARBA00048741"/>
    </source>
</evidence>
<dbReference type="InterPro" id="IPR014729">
    <property type="entry name" value="Rossmann-like_a/b/a_fold"/>
</dbReference>
<dbReference type="Gene3D" id="3.40.50.620">
    <property type="entry name" value="HUPs"/>
    <property type="match status" value="1"/>
</dbReference>
<evidence type="ECO:0000313" key="6">
    <source>
        <dbReference type="EMBL" id="WAM32483.1"/>
    </source>
</evidence>
<organism evidence="6 7">
    <name type="scientific">Caldicellulosiruptor naganoensis</name>
    <dbReference type="NCBI Taxonomy" id="29324"/>
    <lineage>
        <taxon>Bacteria</taxon>
        <taxon>Bacillati</taxon>
        <taxon>Bacillota</taxon>
        <taxon>Bacillota incertae sedis</taxon>
        <taxon>Caldicellulosiruptorales</taxon>
        <taxon>Caldicellulosiruptoraceae</taxon>
        <taxon>Caldicellulosiruptor</taxon>
    </lineage>
</organism>
<sequence>MSMTNSLEVRVPFADYRLVEFLYNIPWKVKYLENAEKGVLRSAFEDLIPEIVKNRKKSPYPKTYNPRYLKNVSEKVKKIIESHSPIFEIINKEQLKEILDNPNFTFEKPWFGQLMTLPQFFGYIVQLDFWAKHYNVNFE</sequence>
<evidence type="ECO:0000313" key="7">
    <source>
        <dbReference type="Proteomes" id="UP001164745"/>
    </source>
</evidence>
<evidence type="ECO:0000256" key="3">
    <source>
        <dbReference type="ARBA" id="ARBA00022888"/>
    </source>
</evidence>
<dbReference type="Proteomes" id="UP001164745">
    <property type="component" value="Chromosome"/>
</dbReference>
<feature type="domain" description="Asparagine synthetase" evidence="5">
    <location>
        <begin position="1"/>
        <end position="104"/>
    </location>
</feature>
<dbReference type="Pfam" id="PF00733">
    <property type="entry name" value="Asn_synthase"/>
    <property type="match status" value="1"/>
</dbReference>
<evidence type="ECO:0000259" key="5">
    <source>
        <dbReference type="Pfam" id="PF00733"/>
    </source>
</evidence>
<proteinExistence type="predicted"/>
<keyword evidence="7" id="KW-1185">Reference proteome</keyword>
<dbReference type="EMBL" id="CP113864">
    <property type="protein sequence ID" value="WAM32483.1"/>
    <property type="molecule type" value="Genomic_DNA"/>
</dbReference>
<gene>
    <name evidence="6" type="ORF">OTJ99_001042</name>
</gene>
<dbReference type="SUPFAM" id="SSF52402">
    <property type="entry name" value="Adenine nucleotide alpha hydrolases-like"/>
    <property type="match status" value="1"/>
</dbReference>
<comment type="catalytic activity">
    <reaction evidence="4">
        <text>L-aspartate + L-glutamine + ATP + H2O = L-asparagine + L-glutamate + AMP + diphosphate + H(+)</text>
        <dbReference type="Rhea" id="RHEA:12228"/>
        <dbReference type="ChEBI" id="CHEBI:15377"/>
        <dbReference type="ChEBI" id="CHEBI:15378"/>
        <dbReference type="ChEBI" id="CHEBI:29985"/>
        <dbReference type="ChEBI" id="CHEBI:29991"/>
        <dbReference type="ChEBI" id="CHEBI:30616"/>
        <dbReference type="ChEBI" id="CHEBI:33019"/>
        <dbReference type="ChEBI" id="CHEBI:58048"/>
        <dbReference type="ChEBI" id="CHEBI:58359"/>
        <dbReference type="ChEBI" id="CHEBI:456215"/>
        <dbReference type="EC" id="6.3.5.4"/>
    </reaction>
</comment>
<evidence type="ECO:0000256" key="1">
    <source>
        <dbReference type="ARBA" id="ARBA00005187"/>
    </source>
</evidence>
<reference evidence="6" key="1">
    <citation type="submission" date="2022-12" db="EMBL/GenBank/DDBJ databases">
        <authorList>
            <person name="Bing R.G."/>
            <person name="Willard D.J."/>
            <person name="Manesh M.J.H."/>
            <person name="Laemthong T."/>
            <person name="Crosby J.R."/>
            <person name="Kelly R.M."/>
        </authorList>
    </citation>
    <scope>NUCLEOTIDE SEQUENCE</scope>
    <source>
        <strain evidence="6">DSM 8991</strain>
    </source>
</reference>
<protein>
    <recommendedName>
        <fullName evidence="2">asparagine synthase (glutamine-hydrolyzing)</fullName>
        <ecNumber evidence="2">6.3.5.4</ecNumber>
    </recommendedName>
</protein>
<comment type="pathway">
    <text evidence="1">Amino-acid biosynthesis; L-asparagine biosynthesis; L-asparagine from L-aspartate (L-Gln route): step 1/1.</text>
</comment>
<evidence type="ECO:0000256" key="2">
    <source>
        <dbReference type="ARBA" id="ARBA00012737"/>
    </source>
</evidence>